<dbReference type="Gene3D" id="3.20.20.450">
    <property type="entry name" value="EAL domain"/>
    <property type="match status" value="1"/>
</dbReference>
<dbReference type="Pfam" id="PF01590">
    <property type="entry name" value="GAF"/>
    <property type="match status" value="1"/>
</dbReference>
<evidence type="ECO:0000313" key="2">
    <source>
        <dbReference type="EMBL" id="TVO36231.1"/>
    </source>
</evidence>
<dbReference type="SUPFAM" id="SSF55781">
    <property type="entry name" value="GAF domain-like"/>
    <property type="match status" value="1"/>
</dbReference>
<dbReference type="PROSITE" id="PS50883">
    <property type="entry name" value="EAL"/>
    <property type="match status" value="1"/>
</dbReference>
<proteinExistence type="predicted"/>
<name>A0A557P6E9_9VIBR</name>
<dbReference type="PANTHER" id="PTHR33121:SF71">
    <property type="entry name" value="OXYGEN SENSOR PROTEIN DOSP"/>
    <property type="match status" value="1"/>
</dbReference>
<dbReference type="InterPro" id="IPR050706">
    <property type="entry name" value="Cyclic-di-GMP_PDE-like"/>
</dbReference>
<dbReference type="RefSeq" id="WP_144388246.1">
    <property type="nucleotide sequence ID" value="NZ_CANNCB010000006.1"/>
</dbReference>
<organism evidence="2 3">
    <name type="scientific">Vibrio algivorus</name>
    <dbReference type="NCBI Taxonomy" id="1667024"/>
    <lineage>
        <taxon>Bacteria</taxon>
        <taxon>Pseudomonadati</taxon>
        <taxon>Pseudomonadota</taxon>
        <taxon>Gammaproteobacteria</taxon>
        <taxon>Vibrionales</taxon>
        <taxon>Vibrionaceae</taxon>
        <taxon>Vibrio</taxon>
    </lineage>
</organism>
<dbReference type="Gene3D" id="3.30.450.40">
    <property type="match status" value="1"/>
</dbReference>
<comment type="caution">
    <text evidence="2">The sequence shown here is derived from an EMBL/GenBank/DDBJ whole genome shotgun (WGS) entry which is preliminary data.</text>
</comment>
<dbReference type="InterPro" id="IPR029016">
    <property type="entry name" value="GAF-like_dom_sf"/>
</dbReference>
<accession>A0A557P6E9</accession>
<reference evidence="2 3" key="1">
    <citation type="submission" date="2019-07" db="EMBL/GenBank/DDBJ databases">
        <title>The draft genome sequence of Vibrio algivorus M1486.</title>
        <authorList>
            <person name="Meng X."/>
        </authorList>
    </citation>
    <scope>NUCLEOTIDE SEQUENCE [LARGE SCALE GENOMIC DNA]</scope>
    <source>
        <strain evidence="2 3">M1486</strain>
    </source>
</reference>
<dbReference type="SMART" id="SM00052">
    <property type="entry name" value="EAL"/>
    <property type="match status" value="1"/>
</dbReference>
<feature type="domain" description="EAL" evidence="1">
    <location>
        <begin position="330"/>
        <end position="584"/>
    </location>
</feature>
<dbReference type="AlphaFoldDB" id="A0A557P6E9"/>
<sequence length="589" mass="67139">MNQHKETWPSLWQEIVNLVADLTEVPVALIMRKNANSMEVIATNSNEVDNPYQIGDKETLCHNLYCHHVVQTDSPLHVSNALKLDKWKNNPDIKLGMVAYYGLPIHFPDGSTFGTFCILDNKEREFDDKFQRLVQLLASSIESSLAMHIENLKLNDELQERDHYHSLTNLPTQSLCRDKYSHKDNLNLSILFIRNIQAFDIRDNLGLIDAQRLTQEFYKQVKNCIPEDVGIYYISNSEMILVVSSQLPDTLAGKTENLACLLHELFSSPLNLNDKKITIPISIGCAFSYNNAHPFEEVLDMATVACTQGACSGKAFHIFNPDQQKLRQHHYEITQQFPSAFEKNEFYLNYQPIISAETNQIVGCEALVRWNNEKLGMISPDEFIPLAEKCGAMVKLGDWIIDQALESLKRWHKKNPPGFYISINISSTQFSQDDFSDKIKAKLKQYQINPDSILLEITETALLDNQQQVMKHCQELSQLGVKIALDDFGTGFSSLSHLHDFPIDIVKIDKSFIFSLNSSKKSEQLVKGIVSLGKMLDLKVVAEGVESLDICQNLQSLHCDFMQGYYWDRPLSPEDFESIYLDTQSNDKI</sequence>
<dbReference type="Gene3D" id="3.30.70.270">
    <property type="match status" value="1"/>
</dbReference>
<dbReference type="InterPro" id="IPR035919">
    <property type="entry name" value="EAL_sf"/>
</dbReference>
<dbReference type="PANTHER" id="PTHR33121">
    <property type="entry name" value="CYCLIC DI-GMP PHOSPHODIESTERASE PDEF"/>
    <property type="match status" value="1"/>
</dbReference>
<dbReference type="SMART" id="SM00065">
    <property type="entry name" value="GAF"/>
    <property type="match status" value="1"/>
</dbReference>
<evidence type="ECO:0000259" key="1">
    <source>
        <dbReference type="PROSITE" id="PS50883"/>
    </source>
</evidence>
<dbReference type="Pfam" id="PF00563">
    <property type="entry name" value="EAL"/>
    <property type="match status" value="1"/>
</dbReference>
<dbReference type="InterPro" id="IPR001633">
    <property type="entry name" value="EAL_dom"/>
</dbReference>
<dbReference type="CDD" id="cd01948">
    <property type="entry name" value="EAL"/>
    <property type="match status" value="1"/>
</dbReference>
<dbReference type="InterPro" id="IPR043128">
    <property type="entry name" value="Rev_trsase/Diguanyl_cyclase"/>
</dbReference>
<dbReference type="Proteomes" id="UP000319828">
    <property type="component" value="Unassembled WGS sequence"/>
</dbReference>
<protein>
    <submittedName>
        <fullName evidence="2">GGDEF domain-containing protein</fullName>
    </submittedName>
</protein>
<dbReference type="EMBL" id="VMKJ01000018">
    <property type="protein sequence ID" value="TVO36231.1"/>
    <property type="molecule type" value="Genomic_DNA"/>
</dbReference>
<dbReference type="OrthoDB" id="1316910at2"/>
<dbReference type="SUPFAM" id="SSF141868">
    <property type="entry name" value="EAL domain-like"/>
    <property type="match status" value="1"/>
</dbReference>
<evidence type="ECO:0000313" key="3">
    <source>
        <dbReference type="Proteomes" id="UP000319828"/>
    </source>
</evidence>
<dbReference type="GO" id="GO:0071111">
    <property type="term" value="F:cyclic-guanylate-specific phosphodiesterase activity"/>
    <property type="evidence" value="ECO:0007669"/>
    <property type="project" value="InterPro"/>
</dbReference>
<dbReference type="InterPro" id="IPR029787">
    <property type="entry name" value="Nucleotide_cyclase"/>
</dbReference>
<dbReference type="InterPro" id="IPR003018">
    <property type="entry name" value="GAF"/>
</dbReference>
<gene>
    <name evidence="2" type="ORF">FOF44_09995</name>
</gene>
<dbReference type="SUPFAM" id="SSF55073">
    <property type="entry name" value="Nucleotide cyclase"/>
    <property type="match status" value="1"/>
</dbReference>